<dbReference type="CDD" id="cd00077">
    <property type="entry name" value="HDc"/>
    <property type="match status" value="1"/>
</dbReference>
<dbReference type="PROSITE" id="PS50110">
    <property type="entry name" value="RESPONSE_REGULATORY"/>
    <property type="match status" value="1"/>
</dbReference>
<feature type="domain" description="Response regulatory" evidence="4">
    <location>
        <begin position="12"/>
        <end position="128"/>
    </location>
</feature>
<proteinExistence type="predicted"/>
<dbReference type="Proteomes" id="UP000482209">
    <property type="component" value="Unassembled WGS sequence"/>
</dbReference>
<dbReference type="AlphaFoldDB" id="A0A6L5Y0L1"/>
<evidence type="ECO:0000256" key="2">
    <source>
        <dbReference type="ARBA" id="ARBA00024867"/>
    </source>
</evidence>
<organism evidence="6 7">
    <name type="scientific">Velocimicrobium porci</name>
    <dbReference type="NCBI Taxonomy" id="2606634"/>
    <lineage>
        <taxon>Bacteria</taxon>
        <taxon>Bacillati</taxon>
        <taxon>Bacillota</taxon>
        <taxon>Clostridia</taxon>
        <taxon>Lachnospirales</taxon>
        <taxon>Lachnospiraceae</taxon>
        <taxon>Velocimicrobium</taxon>
    </lineage>
</organism>
<dbReference type="SUPFAM" id="SSF109604">
    <property type="entry name" value="HD-domain/PDEase-like"/>
    <property type="match status" value="1"/>
</dbReference>
<protein>
    <recommendedName>
        <fullName evidence="1">Stage 0 sporulation protein A homolog</fullName>
    </recommendedName>
</protein>
<gene>
    <name evidence="6" type="ORF">FYJ58_11395</name>
</gene>
<evidence type="ECO:0000256" key="1">
    <source>
        <dbReference type="ARBA" id="ARBA00018672"/>
    </source>
</evidence>
<evidence type="ECO:0000313" key="7">
    <source>
        <dbReference type="Proteomes" id="UP000482209"/>
    </source>
</evidence>
<evidence type="ECO:0000313" key="6">
    <source>
        <dbReference type="EMBL" id="MSS64474.1"/>
    </source>
</evidence>
<dbReference type="Gene3D" id="3.40.50.2300">
    <property type="match status" value="1"/>
</dbReference>
<dbReference type="SMART" id="SM00448">
    <property type="entry name" value="REC"/>
    <property type="match status" value="1"/>
</dbReference>
<comment type="function">
    <text evidence="2">May play the central regulatory role in sporulation. It may be an element of the effector pathway responsible for the activation of sporulation genes in response to nutritional stress. Spo0A may act in concert with spo0H (a sigma factor) to control the expression of some genes that are critical to the sporulation process.</text>
</comment>
<dbReference type="EMBL" id="VUMT01000019">
    <property type="protein sequence ID" value="MSS64474.1"/>
    <property type="molecule type" value="Genomic_DNA"/>
</dbReference>
<dbReference type="Pfam" id="PF13487">
    <property type="entry name" value="HD_5"/>
    <property type="match status" value="1"/>
</dbReference>
<evidence type="ECO:0000256" key="3">
    <source>
        <dbReference type="PROSITE-ProRule" id="PRU00169"/>
    </source>
</evidence>
<dbReference type="InterPro" id="IPR037522">
    <property type="entry name" value="HD_GYP_dom"/>
</dbReference>
<dbReference type="InterPro" id="IPR011006">
    <property type="entry name" value="CheY-like_superfamily"/>
</dbReference>
<dbReference type="RefSeq" id="WP_154519864.1">
    <property type="nucleotide sequence ID" value="NZ_VUMT01000019.1"/>
</dbReference>
<reference evidence="6 7" key="1">
    <citation type="submission" date="2019-08" db="EMBL/GenBank/DDBJ databases">
        <title>In-depth cultivation of the pig gut microbiome towards novel bacterial diversity and tailored functional studies.</title>
        <authorList>
            <person name="Wylensek D."/>
            <person name="Hitch T.C.A."/>
            <person name="Clavel T."/>
        </authorList>
    </citation>
    <scope>NUCLEOTIDE SEQUENCE [LARGE SCALE GENOMIC DNA]</scope>
    <source>
        <strain evidence="6 7">WCA-693-APC-MOT-I</strain>
    </source>
</reference>
<dbReference type="InterPro" id="IPR003607">
    <property type="entry name" value="HD/PDEase_dom"/>
</dbReference>
<dbReference type="SUPFAM" id="SSF52172">
    <property type="entry name" value="CheY-like"/>
    <property type="match status" value="1"/>
</dbReference>
<feature type="modified residue" description="4-aspartylphosphate" evidence="3">
    <location>
        <position position="61"/>
    </location>
</feature>
<name>A0A6L5Y0L1_9FIRM</name>
<dbReference type="Gene3D" id="1.10.3210.10">
    <property type="entry name" value="Hypothetical protein af1432"/>
    <property type="match status" value="1"/>
</dbReference>
<accession>A0A6L5Y0L1</accession>
<keyword evidence="7" id="KW-1185">Reference proteome</keyword>
<dbReference type="InterPro" id="IPR052020">
    <property type="entry name" value="Cyclic_di-GMP/3'3'-cGAMP_PDE"/>
</dbReference>
<dbReference type="SMART" id="SM00471">
    <property type="entry name" value="HDc"/>
    <property type="match status" value="1"/>
</dbReference>
<evidence type="ECO:0000259" key="4">
    <source>
        <dbReference type="PROSITE" id="PS50110"/>
    </source>
</evidence>
<evidence type="ECO:0000259" key="5">
    <source>
        <dbReference type="PROSITE" id="PS51832"/>
    </source>
</evidence>
<dbReference type="InterPro" id="IPR001789">
    <property type="entry name" value="Sig_transdc_resp-reg_receiver"/>
</dbReference>
<dbReference type="PROSITE" id="PS51832">
    <property type="entry name" value="HD_GYP"/>
    <property type="match status" value="1"/>
</dbReference>
<sequence>MDYQVGAGEAANVLIVDDITSNLIILTEMIKSAGYIARPVTSAKQAMAAIKINMPQLILLDISMPDMDGYEFCELLKKDVRTRDIPIIFISAMNSVEDKIKGFKLGAVDFIAKPFELEEVTLRINTHLKIYKMQQELEIYNKRLHKMVNDQIKKITEEEKNFIYALARLSEMKEDVKGVHLRNVGRNCKLLAMSLQFSPKFEKEISNSFVDTIEIAAPLHDIGKIAISDTILLKKGPLTDEEMNIVKTHAKKGADTLKEIYEMNEHNDFLEMAIDIAHYHHEKWNGKGYPEGLKGKEIPLSARIMSVIDVYDALTSERCYKSAYSHEKSMEIINEEAGKSFDADIIEVFNKIQNQLKRG</sequence>
<dbReference type="PANTHER" id="PTHR45228">
    <property type="entry name" value="CYCLIC DI-GMP PHOSPHODIESTERASE TM_0186-RELATED"/>
    <property type="match status" value="1"/>
</dbReference>
<dbReference type="Pfam" id="PF00072">
    <property type="entry name" value="Response_reg"/>
    <property type="match status" value="1"/>
</dbReference>
<dbReference type="GO" id="GO:0000160">
    <property type="term" value="P:phosphorelay signal transduction system"/>
    <property type="evidence" value="ECO:0007669"/>
    <property type="project" value="InterPro"/>
</dbReference>
<keyword evidence="3" id="KW-0597">Phosphoprotein</keyword>
<feature type="domain" description="HD-GYP" evidence="5">
    <location>
        <begin position="155"/>
        <end position="359"/>
    </location>
</feature>
<comment type="caution">
    <text evidence="6">The sequence shown here is derived from an EMBL/GenBank/DDBJ whole genome shotgun (WGS) entry which is preliminary data.</text>
</comment>